<dbReference type="GO" id="GO:0017071">
    <property type="term" value="C:intracellular cyclic nucleotide activated cation channel complex"/>
    <property type="evidence" value="ECO:0007669"/>
    <property type="project" value="TreeGrafter"/>
</dbReference>
<gene>
    <name evidence="11" type="ORF">GPM918_LOCUS14491</name>
    <name evidence="12" type="ORF">OVA965_LOCUS16421</name>
    <name evidence="13" type="ORF">SRO942_LOCUS14491</name>
    <name evidence="14" type="ORF">TMI583_LOCUS16430</name>
</gene>
<evidence type="ECO:0000313" key="12">
    <source>
        <dbReference type="EMBL" id="CAF1039751.1"/>
    </source>
</evidence>
<dbReference type="Proteomes" id="UP000681722">
    <property type="component" value="Unassembled WGS sequence"/>
</dbReference>
<keyword evidence="15" id="KW-1185">Reference proteome</keyword>
<keyword evidence="6 9" id="KW-0472">Membrane</keyword>
<evidence type="ECO:0000256" key="4">
    <source>
        <dbReference type="ARBA" id="ARBA00022989"/>
    </source>
</evidence>
<organism evidence="11 15">
    <name type="scientific">Didymodactylos carnosus</name>
    <dbReference type="NCBI Taxonomy" id="1234261"/>
    <lineage>
        <taxon>Eukaryota</taxon>
        <taxon>Metazoa</taxon>
        <taxon>Spiralia</taxon>
        <taxon>Gnathifera</taxon>
        <taxon>Rotifera</taxon>
        <taxon>Eurotatoria</taxon>
        <taxon>Bdelloidea</taxon>
        <taxon>Philodinida</taxon>
        <taxon>Philodinidae</taxon>
        <taxon>Didymodactylos</taxon>
    </lineage>
</organism>
<dbReference type="Pfam" id="PF00027">
    <property type="entry name" value="cNMP_binding"/>
    <property type="match status" value="1"/>
</dbReference>
<feature type="transmembrane region" description="Helical" evidence="9">
    <location>
        <begin position="220"/>
        <end position="241"/>
    </location>
</feature>
<dbReference type="GO" id="GO:0005223">
    <property type="term" value="F:intracellularly cGMP-activated cation channel activity"/>
    <property type="evidence" value="ECO:0007669"/>
    <property type="project" value="TreeGrafter"/>
</dbReference>
<keyword evidence="7" id="KW-1071">Ligand-gated ion channel</keyword>
<dbReference type="GO" id="GO:0005222">
    <property type="term" value="F:intracellularly cAMP-activated cation channel activity"/>
    <property type="evidence" value="ECO:0007669"/>
    <property type="project" value="TreeGrafter"/>
</dbReference>
<dbReference type="InterPro" id="IPR050866">
    <property type="entry name" value="CNG_cation_channel"/>
</dbReference>
<dbReference type="PROSITE" id="PS00889">
    <property type="entry name" value="CNMP_BINDING_2"/>
    <property type="match status" value="1"/>
</dbReference>
<dbReference type="InterPro" id="IPR014710">
    <property type="entry name" value="RmlC-like_jellyroll"/>
</dbReference>
<dbReference type="FunFam" id="1.10.287.630:FF:000001">
    <property type="entry name" value="Cyclic nucleotide-gated channel alpha 3"/>
    <property type="match status" value="1"/>
</dbReference>
<dbReference type="InterPro" id="IPR000595">
    <property type="entry name" value="cNMP-bd_dom"/>
</dbReference>
<protein>
    <recommendedName>
        <fullName evidence="10">Cyclic nucleotide-binding domain-containing protein</fullName>
    </recommendedName>
</protein>
<evidence type="ECO:0000256" key="6">
    <source>
        <dbReference type="ARBA" id="ARBA00023136"/>
    </source>
</evidence>
<dbReference type="PANTHER" id="PTHR45638">
    <property type="entry name" value="CYCLIC NUCLEOTIDE-GATED CATION CHANNEL SUBUNIT A"/>
    <property type="match status" value="1"/>
</dbReference>
<evidence type="ECO:0000313" key="11">
    <source>
        <dbReference type="EMBL" id="CAF1015365.1"/>
    </source>
</evidence>
<dbReference type="Proteomes" id="UP000682733">
    <property type="component" value="Unassembled WGS sequence"/>
</dbReference>
<dbReference type="Gene3D" id="1.10.287.630">
    <property type="entry name" value="Helix hairpin bin"/>
    <property type="match status" value="1"/>
</dbReference>
<dbReference type="PANTHER" id="PTHR45638:SF1">
    <property type="entry name" value="CYCLIC NUCLEOTIDE-GATED ION CHANNEL SUBUNIT B, ISOFORM A"/>
    <property type="match status" value="1"/>
</dbReference>
<dbReference type="EMBL" id="CAJNOK010007622">
    <property type="protein sequence ID" value="CAF1039751.1"/>
    <property type="molecule type" value="Genomic_DNA"/>
</dbReference>
<keyword evidence="5" id="KW-0406">Ion transport</keyword>
<sequence>MTESRHSNGAFSPIWTTEGEAYVNSNFKVENDSLIVDDILQSNEPYLSRSFVSSYSNPTYECLRSLRPSQTSSIGEQLRHLRQRFNDRTEAIKEKIHQAPDDGETSIGSDKPVQHRSAFSDEAASGSSSNGWQASSKRQFKVQLKKTALSLLHQSGIRQPVDTDIDCLSILPLDLFYIIFGRQAVFRLPRLLKFQSLNDFFKCCDRWVQSFFASLKIVKIFVLVLWLVLWVHLYACVYILFSNYERSRGADNNWVYKHETNPRMSAYSYSFYYCFKIASTIGNIPDPETLYEYLFVTVGYLFALFIFALLIGQIRDVFQSMNQRRADYQNKVENVMIYLKKFELPTAVQDRVRMWFQYNWHDRNTLEDDDKTLAFLPTTLQTELAISIHYDILSKVDMFQGEIGREMYIVNHGVLDVFIGDKKVSELKEGKVFGEISLLEVAGGNRRTADVISRGFSTLFTLHKLDLNEALKDFPEAGRQLRKKAKKMMKRSPDVEKDRKHALISDNEIHAEPIIVDCPKHHPKLLDTVMRAVGKESKLIEVLNQPRKPSLRLTSSNSSVHSFDIKNQKNDIQHQAQVHKDSVSHHGQNLLSQNSTTKRVKSLRTKLFSNRFQNLPSSSVPLVSSDRSINYEDEQQQEADDFNYYIKQQEHRKMLTTSETSVTLVFSEDIV</sequence>
<dbReference type="SUPFAM" id="SSF81324">
    <property type="entry name" value="Voltage-gated potassium channels"/>
    <property type="match status" value="1"/>
</dbReference>
<keyword evidence="8" id="KW-0407">Ion channel</keyword>
<reference evidence="11" key="1">
    <citation type="submission" date="2021-02" db="EMBL/GenBank/DDBJ databases">
        <authorList>
            <person name="Nowell W R."/>
        </authorList>
    </citation>
    <scope>NUCLEOTIDE SEQUENCE</scope>
</reference>
<dbReference type="InterPro" id="IPR018488">
    <property type="entry name" value="cNMP-bd_CS"/>
</dbReference>
<dbReference type="CDD" id="cd00038">
    <property type="entry name" value="CAP_ED"/>
    <property type="match status" value="1"/>
</dbReference>
<dbReference type="GO" id="GO:0030553">
    <property type="term" value="F:cGMP binding"/>
    <property type="evidence" value="ECO:0007669"/>
    <property type="project" value="TreeGrafter"/>
</dbReference>
<evidence type="ECO:0000256" key="8">
    <source>
        <dbReference type="ARBA" id="ARBA00023303"/>
    </source>
</evidence>
<proteinExistence type="predicted"/>
<dbReference type="Proteomes" id="UP000677228">
    <property type="component" value="Unassembled WGS sequence"/>
</dbReference>
<feature type="domain" description="Cyclic nucleotide-binding" evidence="10">
    <location>
        <begin position="400"/>
        <end position="471"/>
    </location>
</feature>
<dbReference type="OrthoDB" id="421226at2759"/>
<evidence type="ECO:0000256" key="1">
    <source>
        <dbReference type="ARBA" id="ARBA00004141"/>
    </source>
</evidence>
<keyword evidence="3 9" id="KW-0812">Transmembrane</keyword>
<feature type="transmembrane region" description="Helical" evidence="9">
    <location>
        <begin position="293"/>
        <end position="314"/>
    </location>
</feature>
<dbReference type="GO" id="GO:0005886">
    <property type="term" value="C:plasma membrane"/>
    <property type="evidence" value="ECO:0007669"/>
    <property type="project" value="TreeGrafter"/>
</dbReference>
<evidence type="ECO:0000256" key="5">
    <source>
        <dbReference type="ARBA" id="ARBA00023065"/>
    </source>
</evidence>
<dbReference type="EMBL" id="CAJOBC010003494">
    <property type="protein sequence ID" value="CAF3786948.1"/>
    <property type="molecule type" value="Genomic_DNA"/>
</dbReference>
<dbReference type="InterPro" id="IPR005821">
    <property type="entry name" value="Ion_trans_dom"/>
</dbReference>
<evidence type="ECO:0000256" key="9">
    <source>
        <dbReference type="SAM" id="Phobius"/>
    </source>
</evidence>
<dbReference type="Pfam" id="PF00520">
    <property type="entry name" value="Ion_trans"/>
    <property type="match status" value="1"/>
</dbReference>
<evidence type="ECO:0000313" key="14">
    <source>
        <dbReference type="EMBL" id="CAF3807943.1"/>
    </source>
</evidence>
<keyword evidence="4 9" id="KW-1133">Transmembrane helix</keyword>
<dbReference type="EMBL" id="CAJOBA010007633">
    <property type="protein sequence ID" value="CAF3807943.1"/>
    <property type="molecule type" value="Genomic_DNA"/>
</dbReference>
<comment type="subcellular location">
    <subcellularLocation>
        <location evidence="1">Membrane</location>
        <topology evidence="1">Multi-pass membrane protein</topology>
    </subcellularLocation>
</comment>
<dbReference type="Gene3D" id="2.60.120.10">
    <property type="entry name" value="Jelly Rolls"/>
    <property type="match status" value="1"/>
</dbReference>
<dbReference type="Gene3D" id="1.10.287.70">
    <property type="match status" value="1"/>
</dbReference>
<evidence type="ECO:0000256" key="2">
    <source>
        <dbReference type="ARBA" id="ARBA00022448"/>
    </source>
</evidence>
<dbReference type="Proteomes" id="UP000663829">
    <property type="component" value="Unassembled WGS sequence"/>
</dbReference>
<dbReference type="SUPFAM" id="SSF51206">
    <property type="entry name" value="cAMP-binding domain-like"/>
    <property type="match status" value="1"/>
</dbReference>
<dbReference type="GO" id="GO:0044877">
    <property type="term" value="F:protein-containing complex binding"/>
    <property type="evidence" value="ECO:0007669"/>
    <property type="project" value="TreeGrafter"/>
</dbReference>
<name>A0A814HTX5_9BILA</name>
<dbReference type="PROSITE" id="PS50042">
    <property type="entry name" value="CNMP_BINDING_3"/>
    <property type="match status" value="1"/>
</dbReference>
<keyword evidence="2" id="KW-0813">Transport</keyword>
<dbReference type="InterPro" id="IPR018490">
    <property type="entry name" value="cNMP-bd_dom_sf"/>
</dbReference>
<evidence type="ECO:0000313" key="15">
    <source>
        <dbReference type="Proteomes" id="UP000663829"/>
    </source>
</evidence>
<dbReference type="EMBL" id="CAJNOQ010003494">
    <property type="protein sequence ID" value="CAF1015365.1"/>
    <property type="molecule type" value="Genomic_DNA"/>
</dbReference>
<evidence type="ECO:0000256" key="7">
    <source>
        <dbReference type="ARBA" id="ARBA00023286"/>
    </source>
</evidence>
<evidence type="ECO:0000256" key="3">
    <source>
        <dbReference type="ARBA" id="ARBA00022692"/>
    </source>
</evidence>
<evidence type="ECO:0000259" key="10">
    <source>
        <dbReference type="PROSITE" id="PS50042"/>
    </source>
</evidence>
<evidence type="ECO:0000313" key="13">
    <source>
        <dbReference type="EMBL" id="CAF3786948.1"/>
    </source>
</evidence>
<accession>A0A814HTX5</accession>
<dbReference type="AlphaFoldDB" id="A0A814HTX5"/>
<comment type="caution">
    <text evidence="11">The sequence shown here is derived from an EMBL/GenBank/DDBJ whole genome shotgun (WGS) entry which is preliminary data.</text>
</comment>
<dbReference type="SMART" id="SM00100">
    <property type="entry name" value="cNMP"/>
    <property type="match status" value="1"/>
</dbReference>